<evidence type="ECO:0000313" key="1">
    <source>
        <dbReference type="EMBL" id="KAK9005278.1"/>
    </source>
</evidence>
<accession>A0ABR2QX44</accession>
<keyword evidence="2" id="KW-1185">Reference proteome</keyword>
<sequence length="100" mass="10460">MNPESGQVFDDDYMAPKVGGARWIQGKPVTAPAVQGSSVTAPAVQGSSVTAPAVQGSSVTAVGFDGLPLSLTSTWEFMAPEIMAIFRAHGLTPPWEQSQR</sequence>
<dbReference type="EMBL" id="JBBPBN010000030">
    <property type="protein sequence ID" value="KAK9005278.1"/>
    <property type="molecule type" value="Genomic_DNA"/>
</dbReference>
<reference evidence="1 2" key="1">
    <citation type="journal article" date="2024" name="G3 (Bethesda)">
        <title>Genome assembly of Hibiscus sabdariffa L. provides insights into metabolisms of medicinal natural products.</title>
        <authorList>
            <person name="Kim T."/>
        </authorList>
    </citation>
    <scope>NUCLEOTIDE SEQUENCE [LARGE SCALE GENOMIC DNA]</scope>
    <source>
        <strain evidence="1">TK-2024</strain>
        <tissue evidence="1">Old leaves</tissue>
    </source>
</reference>
<comment type="caution">
    <text evidence="1">The sequence shown here is derived from an EMBL/GenBank/DDBJ whole genome shotgun (WGS) entry which is preliminary data.</text>
</comment>
<protein>
    <submittedName>
        <fullName evidence="1">Uncharacterized protein</fullName>
    </submittedName>
</protein>
<dbReference type="Proteomes" id="UP001396334">
    <property type="component" value="Unassembled WGS sequence"/>
</dbReference>
<gene>
    <name evidence="1" type="ORF">V6N11_042721</name>
</gene>
<organism evidence="1 2">
    <name type="scientific">Hibiscus sabdariffa</name>
    <name type="common">roselle</name>
    <dbReference type="NCBI Taxonomy" id="183260"/>
    <lineage>
        <taxon>Eukaryota</taxon>
        <taxon>Viridiplantae</taxon>
        <taxon>Streptophyta</taxon>
        <taxon>Embryophyta</taxon>
        <taxon>Tracheophyta</taxon>
        <taxon>Spermatophyta</taxon>
        <taxon>Magnoliopsida</taxon>
        <taxon>eudicotyledons</taxon>
        <taxon>Gunneridae</taxon>
        <taxon>Pentapetalae</taxon>
        <taxon>rosids</taxon>
        <taxon>malvids</taxon>
        <taxon>Malvales</taxon>
        <taxon>Malvaceae</taxon>
        <taxon>Malvoideae</taxon>
        <taxon>Hibiscus</taxon>
    </lineage>
</organism>
<proteinExistence type="predicted"/>
<evidence type="ECO:0000313" key="2">
    <source>
        <dbReference type="Proteomes" id="UP001396334"/>
    </source>
</evidence>
<name>A0ABR2QX44_9ROSI</name>